<dbReference type="Proteomes" id="UP000198923">
    <property type="component" value="Unassembled WGS sequence"/>
</dbReference>
<feature type="region of interest" description="Disordered" evidence="1">
    <location>
        <begin position="1"/>
        <end position="63"/>
    </location>
</feature>
<dbReference type="AlphaFoldDB" id="A0A1G8F1E9"/>
<reference evidence="2 3" key="1">
    <citation type="submission" date="2016-10" db="EMBL/GenBank/DDBJ databases">
        <authorList>
            <person name="de Groot N.N."/>
        </authorList>
    </citation>
    <scope>NUCLEOTIDE SEQUENCE [LARGE SCALE GENOMIC DNA]</scope>
    <source>
        <strain evidence="2 3">CPCC 201354</strain>
    </source>
</reference>
<evidence type="ECO:0000313" key="3">
    <source>
        <dbReference type="Proteomes" id="UP000198923"/>
    </source>
</evidence>
<gene>
    <name evidence="2" type="ORF">SAMN05421505_1222</name>
</gene>
<sequence>MSAVNDVGEPCAGEPHARFEEAGAGDGSELAMVIGESTPGRETGGGKAPSPTVNYATAPAPDPTLIFI</sequence>
<keyword evidence="3" id="KW-1185">Reference proteome</keyword>
<evidence type="ECO:0000256" key="1">
    <source>
        <dbReference type="SAM" id="MobiDB-lite"/>
    </source>
</evidence>
<proteinExistence type="predicted"/>
<name>A0A1G8F1E9_9ACTN</name>
<evidence type="ECO:0000313" key="2">
    <source>
        <dbReference type="EMBL" id="SDH75829.1"/>
    </source>
</evidence>
<dbReference type="EMBL" id="FNCN01000022">
    <property type="protein sequence ID" value="SDH75829.1"/>
    <property type="molecule type" value="Genomic_DNA"/>
</dbReference>
<accession>A0A1G8F1E9</accession>
<organism evidence="2 3">
    <name type="scientific">Sinosporangium album</name>
    <dbReference type="NCBI Taxonomy" id="504805"/>
    <lineage>
        <taxon>Bacteria</taxon>
        <taxon>Bacillati</taxon>
        <taxon>Actinomycetota</taxon>
        <taxon>Actinomycetes</taxon>
        <taxon>Streptosporangiales</taxon>
        <taxon>Streptosporangiaceae</taxon>
        <taxon>Sinosporangium</taxon>
    </lineage>
</organism>
<protein>
    <submittedName>
        <fullName evidence="2">Uncharacterized protein</fullName>
    </submittedName>
</protein>